<protein>
    <submittedName>
        <fullName evidence="1">Uncharacterized protein</fullName>
    </submittedName>
</protein>
<dbReference type="AlphaFoldDB" id="A0A645DF52"/>
<evidence type="ECO:0000313" key="1">
    <source>
        <dbReference type="EMBL" id="MPM87212.1"/>
    </source>
</evidence>
<name>A0A645DF52_9ZZZZ</name>
<proteinExistence type="predicted"/>
<sequence>MQVVIPEFLVERALGNGQLARGQCQVAAGGRNGAADQLGLDFADALYGMQWGHARGMGIGGGGGIGFQFGRQAVQAQARAFAHQQHALHHIAQLPDVARPGVGCEPFEYGVIDRRQGLAMAFGKVGEEMLYQPFDVALPVAQCRDADRGDGDAVVEIHAEAAGRNLLAQVAVGCGDQPEIGLARRVFAQAIDLAVFEHAQQVGLKVHRHLADFIQEQGSPIGGFDLADQTAAAGASEGAVYIAEEFAGEQLS</sequence>
<reference evidence="1" key="1">
    <citation type="submission" date="2019-08" db="EMBL/GenBank/DDBJ databases">
        <authorList>
            <person name="Kucharzyk K."/>
            <person name="Murdoch R.W."/>
            <person name="Higgins S."/>
            <person name="Loffler F."/>
        </authorList>
    </citation>
    <scope>NUCLEOTIDE SEQUENCE</scope>
</reference>
<dbReference type="AntiFam" id="ANF00077">
    <property type="entry name" value="Shadow ORF (opposite AtoC)"/>
</dbReference>
<organism evidence="1">
    <name type="scientific">bioreactor metagenome</name>
    <dbReference type="NCBI Taxonomy" id="1076179"/>
    <lineage>
        <taxon>unclassified sequences</taxon>
        <taxon>metagenomes</taxon>
        <taxon>ecological metagenomes</taxon>
    </lineage>
</organism>
<accession>A0A645DF52</accession>
<dbReference type="AntiFam" id="ANF00203">
    <property type="entry name" value="Shadow ORF (opposite algB)"/>
</dbReference>
<gene>
    <name evidence="1" type="ORF">SDC9_134306</name>
</gene>
<comment type="caution">
    <text evidence="1">The sequence shown here is derived from an EMBL/GenBank/DDBJ whole genome shotgun (WGS) entry which is preliminary data.</text>
</comment>
<dbReference type="EMBL" id="VSSQ01035084">
    <property type="protein sequence ID" value="MPM87212.1"/>
    <property type="molecule type" value="Genomic_DNA"/>
</dbReference>